<reference evidence="2 3" key="1">
    <citation type="journal article" date="2022" name="Nat. Genet.">
        <title>Improved pea reference genome and pan-genome highlight genomic features and evolutionary characteristics.</title>
        <authorList>
            <person name="Yang T."/>
            <person name="Liu R."/>
            <person name="Luo Y."/>
            <person name="Hu S."/>
            <person name="Wang D."/>
            <person name="Wang C."/>
            <person name="Pandey M.K."/>
            <person name="Ge S."/>
            <person name="Xu Q."/>
            <person name="Li N."/>
            <person name="Li G."/>
            <person name="Huang Y."/>
            <person name="Saxena R.K."/>
            <person name="Ji Y."/>
            <person name="Li M."/>
            <person name="Yan X."/>
            <person name="He Y."/>
            <person name="Liu Y."/>
            <person name="Wang X."/>
            <person name="Xiang C."/>
            <person name="Varshney R.K."/>
            <person name="Ding H."/>
            <person name="Gao S."/>
            <person name="Zong X."/>
        </authorList>
    </citation>
    <scope>NUCLEOTIDE SEQUENCE [LARGE SCALE GENOMIC DNA]</scope>
    <source>
        <strain evidence="2 3">cv. Zhongwan 6</strain>
    </source>
</reference>
<feature type="domain" description="Serine aminopeptidase S33" evidence="1">
    <location>
        <begin position="33"/>
        <end position="273"/>
    </location>
</feature>
<dbReference type="FunFam" id="3.40.50.1820:FF:000036">
    <property type="entry name" value="Alpha/beta-Hydrolases superfamily protein"/>
    <property type="match status" value="1"/>
</dbReference>
<evidence type="ECO:0000313" key="3">
    <source>
        <dbReference type="Proteomes" id="UP001058974"/>
    </source>
</evidence>
<dbReference type="InterPro" id="IPR051044">
    <property type="entry name" value="MAG_DAG_Lipase"/>
</dbReference>
<dbReference type="InterPro" id="IPR000073">
    <property type="entry name" value="AB_hydrolase_1"/>
</dbReference>
<dbReference type="EMBL" id="JAMSHJ010000006">
    <property type="protein sequence ID" value="KAI5401905.1"/>
    <property type="molecule type" value="Genomic_DNA"/>
</dbReference>
<dbReference type="Gene3D" id="3.40.50.1820">
    <property type="entry name" value="alpha/beta hydrolase"/>
    <property type="match status" value="1"/>
</dbReference>
<sequence>MAKEIEIKYEEEYVLNSRGMKLLATKWIPANENPKALIFMCHGYAMECSITMNSTARRFVKSGYAVYGIDYEGHGKSDGLAGLVMNFDDVIDDCFNHFSKICEKGENKNKMRYLLGESMGGAVAMLLHWKKPDYWDGAILSAPMCKIADDIKPNAWMVTIFSALSKLTPTWQIIPTEDIIDIAFKVPEVRKQIKGNKYCFKGKPRLRTGYELNRVATEIEKRLDEVSLPFLILHGEADRVTDVSVSKQLYEVASSSDKTLKLYPKMWHGLLYGEPPENLEIVFSDIFSWIEKRTKYGNTRIERELKNENEDSTRGTYSCC</sequence>
<evidence type="ECO:0000259" key="1">
    <source>
        <dbReference type="Pfam" id="PF12146"/>
    </source>
</evidence>
<dbReference type="PRINTS" id="PR00111">
    <property type="entry name" value="ABHYDROLASE"/>
</dbReference>
<dbReference type="PANTHER" id="PTHR11614">
    <property type="entry name" value="PHOSPHOLIPASE-RELATED"/>
    <property type="match status" value="1"/>
</dbReference>
<dbReference type="OrthoDB" id="2498029at2759"/>
<name>A0A9D4WJF9_PEA</name>
<dbReference type="Gramene" id="Psat6g237640.1">
    <property type="protein sequence ID" value="Psat6g237640.1.cds"/>
    <property type="gene ID" value="Psat6g237640"/>
</dbReference>
<evidence type="ECO:0000313" key="2">
    <source>
        <dbReference type="EMBL" id="KAI5401905.1"/>
    </source>
</evidence>
<dbReference type="Gramene" id="PSAT_LOCUS28810_t1">
    <property type="protein sequence ID" value="CAL5210273.1"/>
    <property type="gene ID" value="PSAT_LOCUS28810"/>
</dbReference>
<dbReference type="InterPro" id="IPR029058">
    <property type="entry name" value="AB_hydrolase_fold"/>
</dbReference>
<dbReference type="Proteomes" id="UP001058974">
    <property type="component" value="Chromosome 6"/>
</dbReference>
<protein>
    <recommendedName>
        <fullName evidence="1">Serine aminopeptidase S33 domain-containing protein</fullName>
    </recommendedName>
</protein>
<dbReference type="InterPro" id="IPR022742">
    <property type="entry name" value="Hydrolase_4"/>
</dbReference>
<organism evidence="2 3">
    <name type="scientific">Pisum sativum</name>
    <name type="common">Garden pea</name>
    <name type="synonym">Lathyrus oleraceus</name>
    <dbReference type="NCBI Taxonomy" id="3888"/>
    <lineage>
        <taxon>Eukaryota</taxon>
        <taxon>Viridiplantae</taxon>
        <taxon>Streptophyta</taxon>
        <taxon>Embryophyta</taxon>
        <taxon>Tracheophyta</taxon>
        <taxon>Spermatophyta</taxon>
        <taxon>Magnoliopsida</taxon>
        <taxon>eudicotyledons</taxon>
        <taxon>Gunneridae</taxon>
        <taxon>Pentapetalae</taxon>
        <taxon>rosids</taxon>
        <taxon>fabids</taxon>
        <taxon>Fabales</taxon>
        <taxon>Fabaceae</taxon>
        <taxon>Papilionoideae</taxon>
        <taxon>50 kb inversion clade</taxon>
        <taxon>NPAAA clade</taxon>
        <taxon>Hologalegina</taxon>
        <taxon>IRL clade</taxon>
        <taxon>Fabeae</taxon>
        <taxon>Lathyrus</taxon>
    </lineage>
</organism>
<dbReference type="AlphaFoldDB" id="A0A9D4WJF9"/>
<keyword evidence="3" id="KW-1185">Reference proteome</keyword>
<proteinExistence type="predicted"/>
<comment type="caution">
    <text evidence="2">The sequence shown here is derived from an EMBL/GenBank/DDBJ whole genome shotgun (WGS) entry which is preliminary data.</text>
</comment>
<gene>
    <name evidence="2" type="ORF">KIW84_066390</name>
</gene>
<dbReference type="SUPFAM" id="SSF53474">
    <property type="entry name" value="alpha/beta-Hydrolases"/>
    <property type="match status" value="1"/>
</dbReference>
<dbReference type="Pfam" id="PF12146">
    <property type="entry name" value="Hydrolase_4"/>
    <property type="match status" value="1"/>
</dbReference>
<accession>A0A9D4WJF9</accession>
<dbReference type="Gramene" id="Psat06G0639000-T1">
    <property type="protein sequence ID" value="KAI5401905.1"/>
    <property type="gene ID" value="KIW84_066390"/>
</dbReference>